<dbReference type="Pfam" id="PF09983">
    <property type="entry name" value="JetD_C"/>
    <property type="match status" value="1"/>
</dbReference>
<name>A0A1M5X855_9FIRM</name>
<protein>
    <recommendedName>
        <fullName evidence="5">Wadjet protein JetD C-terminal domain-containing protein</fullName>
    </recommendedName>
</protein>
<dbReference type="InterPro" id="IPR024537">
    <property type="entry name" value="DUF3322"/>
</dbReference>
<dbReference type="OrthoDB" id="322908at2"/>
<evidence type="ECO:0008006" key="5">
    <source>
        <dbReference type="Google" id="ProtNLM"/>
    </source>
</evidence>
<dbReference type="InterPro" id="IPR024534">
    <property type="entry name" value="JetD_C"/>
</dbReference>
<sequence>MSIKWSDSLWIREQLRRKWDSGRILQSLLMPDELFPLRIPLKRPQRSEVNENFAEISRWIKSLKKQSKQETGFGYELVKKEIVHRQSGRNLLPTHALIPTMKDALRLLRKEQEGDKFLELARLIREEWPVLQEWILKHPHRVLAVGADWRGILAVLSWFFSHLRCGLYLRQLDIPGINTKFIEQRKGLLTELLNIILPEEAIDHSAPSFELRYGLQAKPVQVRLRFLDRQHYLQGISDLTIPVEQLAEFKPPASKVFITENEINGLCFPDIKEALVIFGLGYGVEVLKSVPWLKEKEIYYWGDIDTHGFAILDQVRSFLPQARSLLMNERILMSHQHLWVIEEKPSFTQLNRLTADENRLLSSLQNNTWGQGVRLEQERISFQEVKEAVERLD</sequence>
<reference evidence="4" key="1">
    <citation type="submission" date="2016-11" db="EMBL/GenBank/DDBJ databases">
        <authorList>
            <person name="Varghese N."/>
            <person name="Submissions S."/>
        </authorList>
    </citation>
    <scope>NUCLEOTIDE SEQUENCE [LARGE SCALE GENOMIC DNA]</scope>
    <source>
        <strain evidence="4">DSM 15449</strain>
    </source>
</reference>
<dbReference type="Proteomes" id="UP000183954">
    <property type="component" value="Unassembled WGS sequence"/>
</dbReference>
<keyword evidence="4" id="KW-1185">Reference proteome</keyword>
<dbReference type="EMBL" id="FQXJ01000006">
    <property type="protein sequence ID" value="SHH95674.1"/>
    <property type="molecule type" value="Genomic_DNA"/>
</dbReference>
<dbReference type="PIRSF" id="PIRSF028408">
    <property type="entry name" value="UCP028408"/>
    <property type="match status" value="1"/>
</dbReference>
<dbReference type="Pfam" id="PF11795">
    <property type="entry name" value="DUF3322"/>
    <property type="match status" value="1"/>
</dbReference>
<dbReference type="RefSeq" id="WP_073029441.1">
    <property type="nucleotide sequence ID" value="NZ_FQXJ01000006.1"/>
</dbReference>
<evidence type="ECO:0000259" key="1">
    <source>
        <dbReference type="Pfam" id="PF09983"/>
    </source>
</evidence>
<dbReference type="AlphaFoldDB" id="A0A1M5X855"/>
<evidence type="ECO:0000313" key="4">
    <source>
        <dbReference type="Proteomes" id="UP000183954"/>
    </source>
</evidence>
<gene>
    <name evidence="3" type="ORF">SAMN02746098_01833</name>
</gene>
<feature type="domain" description="Wadjet protein JetD C-terminal" evidence="1">
    <location>
        <begin position="214"/>
        <end position="388"/>
    </location>
</feature>
<feature type="domain" description="DUF3322" evidence="2">
    <location>
        <begin position="11"/>
        <end position="193"/>
    </location>
</feature>
<organism evidence="3 4">
    <name type="scientific">Desulfosporosinus lacus DSM 15449</name>
    <dbReference type="NCBI Taxonomy" id="1121420"/>
    <lineage>
        <taxon>Bacteria</taxon>
        <taxon>Bacillati</taxon>
        <taxon>Bacillota</taxon>
        <taxon>Clostridia</taxon>
        <taxon>Eubacteriales</taxon>
        <taxon>Desulfitobacteriaceae</taxon>
        <taxon>Desulfosporosinus</taxon>
    </lineage>
</organism>
<dbReference type="STRING" id="1121420.SAMN02746098_01833"/>
<evidence type="ECO:0000313" key="3">
    <source>
        <dbReference type="EMBL" id="SHH95674.1"/>
    </source>
</evidence>
<accession>A0A1M5X855</accession>
<dbReference type="InterPro" id="IPR014544">
    <property type="entry name" value="UCP028408"/>
</dbReference>
<proteinExistence type="predicted"/>
<evidence type="ECO:0000259" key="2">
    <source>
        <dbReference type="Pfam" id="PF11795"/>
    </source>
</evidence>